<protein>
    <submittedName>
        <fullName evidence="1">Uncharacterized protein</fullName>
    </submittedName>
</protein>
<organism evidence="1 2">
    <name type="scientific">Kalanchoe fedtschenkoi</name>
    <name type="common">Lavender scallops</name>
    <name type="synonym">South American air plant</name>
    <dbReference type="NCBI Taxonomy" id="63787"/>
    <lineage>
        <taxon>Eukaryota</taxon>
        <taxon>Viridiplantae</taxon>
        <taxon>Streptophyta</taxon>
        <taxon>Embryophyta</taxon>
        <taxon>Tracheophyta</taxon>
        <taxon>Spermatophyta</taxon>
        <taxon>Magnoliopsida</taxon>
        <taxon>eudicotyledons</taxon>
        <taxon>Gunneridae</taxon>
        <taxon>Pentapetalae</taxon>
        <taxon>Saxifragales</taxon>
        <taxon>Crassulaceae</taxon>
        <taxon>Kalanchoe</taxon>
    </lineage>
</organism>
<keyword evidence="2" id="KW-1185">Reference proteome</keyword>
<sequence>MSSQCKLLVCAPTWSLFTSYLMSSRLGIEFQIGTLKETMILTEVEKNARLLQCQQLLNQKTKLKAEVSKAFEDVNELFKQALKAGTEVEYFKIEVSRLDADSEAGILLFEYA</sequence>
<dbReference type="Gramene" id="Kaladp0029s0089.1.v1.1">
    <property type="protein sequence ID" value="Kaladp0029s0089.1.v1.1.CDS.1"/>
    <property type="gene ID" value="Kaladp0029s0089.v1.1"/>
</dbReference>
<evidence type="ECO:0000313" key="2">
    <source>
        <dbReference type="Proteomes" id="UP000594263"/>
    </source>
</evidence>
<reference evidence="1" key="1">
    <citation type="submission" date="2021-01" db="UniProtKB">
        <authorList>
            <consortium name="EnsemblPlants"/>
        </authorList>
    </citation>
    <scope>IDENTIFICATION</scope>
</reference>
<dbReference type="Proteomes" id="UP000594263">
    <property type="component" value="Unplaced"/>
</dbReference>
<proteinExistence type="predicted"/>
<name>A0A7N0T9V0_KALFE</name>
<dbReference type="EnsemblPlants" id="Kaladp0029s0089.1.v1.1">
    <property type="protein sequence ID" value="Kaladp0029s0089.1.v1.1.CDS.1"/>
    <property type="gene ID" value="Kaladp0029s0089.v1.1"/>
</dbReference>
<accession>A0A7N0T9V0</accession>
<evidence type="ECO:0000313" key="1">
    <source>
        <dbReference type="EnsemblPlants" id="Kaladp0029s0089.1.v1.1.CDS.1"/>
    </source>
</evidence>
<dbReference type="AlphaFoldDB" id="A0A7N0T9V0"/>